<organism evidence="2 3">
    <name type="scientific">Chryseobacterium taeanense</name>
    <dbReference type="NCBI Taxonomy" id="311334"/>
    <lineage>
        <taxon>Bacteria</taxon>
        <taxon>Pseudomonadati</taxon>
        <taxon>Bacteroidota</taxon>
        <taxon>Flavobacteriia</taxon>
        <taxon>Flavobacteriales</taxon>
        <taxon>Weeksellaceae</taxon>
        <taxon>Chryseobacterium group</taxon>
        <taxon>Chryseobacterium</taxon>
    </lineage>
</organism>
<dbReference type="Gene3D" id="3.90.950.20">
    <property type="entry name" value="CinA-like"/>
    <property type="match status" value="1"/>
</dbReference>
<gene>
    <name evidence="2" type="ORF">SAMN05421846_11634</name>
</gene>
<accession>A0A1G8P1F6</accession>
<dbReference type="SUPFAM" id="SSF142433">
    <property type="entry name" value="CinA-like"/>
    <property type="match status" value="1"/>
</dbReference>
<keyword evidence="2" id="KW-0378">Hydrolase</keyword>
<protein>
    <submittedName>
        <fullName evidence="2">Amidohydrolase, PncC family</fullName>
    </submittedName>
</protein>
<dbReference type="NCBIfam" id="TIGR00199">
    <property type="entry name" value="PncC_domain"/>
    <property type="match status" value="1"/>
</dbReference>
<dbReference type="InterPro" id="IPR036653">
    <property type="entry name" value="CinA-like_C"/>
</dbReference>
<evidence type="ECO:0000313" key="2">
    <source>
        <dbReference type="EMBL" id="SDI86371.1"/>
    </source>
</evidence>
<reference evidence="3" key="1">
    <citation type="submission" date="2016-10" db="EMBL/GenBank/DDBJ databases">
        <authorList>
            <person name="Varghese N."/>
            <person name="Submissions S."/>
        </authorList>
    </citation>
    <scope>NUCLEOTIDE SEQUENCE [LARGE SCALE GENOMIC DNA]</scope>
    <source>
        <strain evidence="3">DSM 17071</strain>
    </source>
</reference>
<sequence length="184" mass="20889">MEGLWPLKMHTNTLNIIIMEFQKNLLEYISQSLMTTDETISVAESVTSGCLQLAFSQMPNASMFYKGGLTAYTLQEKVRLLNVDAHEAEECDCVSENIAETMALNVAKLFQSDWSIATTGYCTPIRNSSYKIFAFFSFSYKGEIILTKKLELHPKTQALNAQMYYTEFILGCFKSEINQLLILK</sequence>
<name>A0A1G8P1F6_9FLAO</name>
<dbReference type="STRING" id="311334.SAMN05421846_11634"/>
<keyword evidence="3" id="KW-1185">Reference proteome</keyword>
<feature type="domain" description="CinA C-terminal" evidence="1">
    <location>
        <begin position="24"/>
        <end position="128"/>
    </location>
</feature>
<dbReference type="InterPro" id="IPR008136">
    <property type="entry name" value="CinA_C"/>
</dbReference>
<dbReference type="Proteomes" id="UP000198869">
    <property type="component" value="Unassembled WGS sequence"/>
</dbReference>
<dbReference type="EMBL" id="FNDW01000016">
    <property type="protein sequence ID" value="SDI86371.1"/>
    <property type="molecule type" value="Genomic_DNA"/>
</dbReference>
<dbReference type="Pfam" id="PF02464">
    <property type="entry name" value="CinA"/>
    <property type="match status" value="1"/>
</dbReference>
<evidence type="ECO:0000259" key="1">
    <source>
        <dbReference type="Pfam" id="PF02464"/>
    </source>
</evidence>
<evidence type="ECO:0000313" key="3">
    <source>
        <dbReference type="Proteomes" id="UP000198869"/>
    </source>
</evidence>
<proteinExistence type="predicted"/>
<dbReference type="AlphaFoldDB" id="A0A1G8P1F6"/>
<dbReference type="GO" id="GO:0016787">
    <property type="term" value="F:hydrolase activity"/>
    <property type="evidence" value="ECO:0007669"/>
    <property type="project" value="UniProtKB-KW"/>
</dbReference>